<evidence type="ECO:0000313" key="3">
    <source>
        <dbReference type="Proteomes" id="UP001156882"/>
    </source>
</evidence>
<evidence type="ECO:0000256" key="1">
    <source>
        <dbReference type="SAM" id="MobiDB-lite"/>
    </source>
</evidence>
<organism evidence="2 3">
    <name type="scientific">Labrys miyagiensis</name>
    <dbReference type="NCBI Taxonomy" id="346912"/>
    <lineage>
        <taxon>Bacteria</taxon>
        <taxon>Pseudomonadati</taxon>
        <taxon>Pseudomonadota</taxon>
        <taxon>Alphaproteobacteria</taxon>
        <taxon>Hyphomicrobiales</taxon>
        <taxon>Xanthobacteraceae</taxon>
        <taxon>Labrys</taxon>
    </lineage>
</organism>
<dbReference type="EMBL" id="BSPC01000009">
    <property type="protein sequence ID" value="GLS18098.1"/>
    <property type="molecule type" value="Genomic_DNA"/>
</dbReference>
<protein>
    <submittedName>
        <fullName evidence="2">Uncharacterized protein</fullName>
    </submittedName>
</protein>
<name>A0ABQ6CEL1_9HYPH</name>
<accession>A0ABQ6CEL1</accession>
<gene>
    <name evidence="2" type="ORF">GCM10007874_11140</name>
</gene>
<keyword evidence="3" id="KW-1185">Reference proteome</keyword>
<comment type="caution">
    <text evidence="2">The sequence shown here is derived from an EMBL/GenBank/DDBJ whole genome shotgun (WGS) entry which is preliminary data.</text>
</comment>
<feature type="region of interest" description="Disordered" evidence="1">
    <location>
        <begin position="17"/>
        <end position="42"/>
    </location>
</feature>
<proteinExistence type="predicted"/>
<feature type="compositionally biased region" description="Basic residues" evidence="1">
    <location>
        <begin position="20"/>
        <end position="42"/>
    </location>
</feature>
<sequence length="42" mass="5190">MALERLREEWRQRYEEEARQRRKGPKATKAKTTRSKWSKISL</sequence>
<evidence type="ECO:0000313" key="2">
    <source>
        <dbReference type="EMBL" id="GLS18098.1"/>
    </source>
</evidence>
<reference evidence="3" key="1">
    <citation type="journal article" date="2019" name="Int. J. Syst. Evol. Microbiol.">
        <title>The Global Catalogue of Microorganisms (GCM) 10K type strain sequencing project: providing services to taxonomists for standard genome sequencing and annotation.</title>
        <authorList>
            <consortium name="The Broad Institute Genomics Platform"/>
            <consortium name="The Broad Institute Genome Sequencing Center for Infectious Disease"/>
            <person name="Wu L."/>
            <person name="Ma J."/>
        </authorList>
    </citation>
    <scope>NUCLEOTIDE SEQUENCE [LARGE SCALE GENOMIC DNA]</scope>
    <source>
        <strain evidence="3">NBRC 101365</strain>
    </source>
</reference>
<dbReference type="Proteomes" id="UP001156882">
    <property type="component" value="Unassembled WGS sequence"/>
</dbReference>